<accession>A0A543JAK0</accession>
<dbReference type="PIRSF" id="PIRSF000463">
    <property type="entry name" value="GlgB"/>
    <property type="match status" value="1"/>
</dbReference>
<sequence length="589" mass="65531">MTAVVTPALADLDRHLIAEGRHERLWEVLGAHVVDDGVRFALWAPGARAVRVCGEWGEADLVRDPLIPVWQAVVPEAGEGHRYRFRILCEDDVWRDKADPMAFRTTPPPAVESVVTRSRHAWSDGAWWHRPDRISVYEVHLGSWRAGLGYREAAERLADHVAGLGFTHVELLPLAEHPYGGSWGYQVTSYYAPTARYGSPDDLRHLVDVLHRRGIGVILDWVPAHFPKDDWALGRLTGVPVYEHPDPRRGEHPDWGTYVFDFGRPEVRNFLLANALYWLEEFHVDGLRVDAVSSMLYRDYSRGPGEWEPNEHGGNENLEALAFLRELTATAGRLHPDALLIAEESTTWPGVTAAGGLGFDRKWNLGWMHDTLTYFRDGDYERLKLPAEYAWSERYLLPLSHDEVVHGKGSLIAKTGGAAGLRVLLAHMWAHPGGQVLFMGGEIGQPHEWADHRELAWDLLDDPVHAGVARLVAALNRVQAAHPALYRADDRPDGFEWLVDDDPSRAVVAFTRRAPGAPDVVCVANFGGPRAGFRLPLPSSGVWRVLLHTEDVEFGGDGAPEAVVAVPEDGRAVAELALPARAAVWLTRC</sequence>
<evidence type="ECO:0000256" key="3">
    <source>
        <dbReference type="ARBA" id="ARBA00009000"/>
    </source>
</evidence>
<evidence type="ECO:0000256" key="9">
    <source>
        <dbReference type="ARBA" id="ARBA00023277"/>
    </source>
</evidence>
<comment type="catalytic activity">
    <reaction evidence="1">
        <text>Transfers a segment of a (1-&gt;4)-alpha-D-glucan chain to a primary hydroxy group in a similar glucan chain.</text>
        <dbReference type="EC" id="2.4.1.18"/>
    </reaction>
</comment>
<dbReference type="EMBL" id="VFPP01000001">
    <property type="protein sequence ID" value="TQM79824.1"/>
    <property type="molecule type" value="Genomic_DNA"/>
</dbReference>
<name>A0A543JAK0_9PSEU</name>
<dbReference type="InterPro" id="IPR044143">
    <property type="entry name" value="GlgB_N_E_set_prok"/>
</dbReference>
<dbReference type="Proteomes" id="UP000316628">
    <property type="component" value="Unassembled WGS sequence"/>
</dbReference>
<dbReference type="Gene3D" id="3.20.20.80">
    <property type="entry name" value="Glycosidases"/>
    <property type="match status" value="1"/>
</dbReference>
<dbReference type="GO" id="GO:0043169">
    <property type="term" value="F:cation binding"/>
    <property type="evidence" value="ECO:0007669"/>
    <property type="project" value="InterPro"/>
</dbReference>
<dbReference type="SUPFAM" id="SSF51011">
    <property type="entry name" value="Glycosyl hydrolase domain"/>
    <property type="match status" value="1"/>
</dbReference>
<dbReference type="GO" id="GO:0003844">
    <property type="term" value="F:1,4-alpha-glucan branching enzyme activity"/>
    <property type="evidence" value="ECO:0007669"/>
    <property type="project" value="UniProtKB-UniRule"/>
</dbReference>
<evidence type="ECO:0000256" key="2">
    <source>
        <dbReference type="ARBA" id="ARBA00004964"/>
    </source>
</evidence>
<dbReference type="GO" id="GO:0005978">
    <property type="term" value="P:glycogen biosynthetic process"/>
    <property type="evidence" value="ECO:0007669"/>
    <property type="project" value="UniProtKB-UniRule"/>
</dbReference>
<comment type="pathway">
    <text evidence="2">Glycan biosynthesis; glycogen biosynthesis.</text>
</comment>
<evidence type="ECO:0000313" key="13">
    <source>
        <dbReference type="EMBL" id="TQM79824.1"/>
    </source>
</evidence>
<dbReference type="UniPathway" id="UPA00164"/>
<evidence type="ECO:0000256" key="10">
    <source>
        <dbReference type="NCBIfam" id="TIGR01515"/>
    </source>
</evidence>
<feature type="domain" description="Glycosyl hydrolase family 13 catalytic" evidence="12">
    <location>
        <begin position="138"/>
        <end position="481"/>
    </location>
</feature>
<protein>
    <recommendedName>
        <fullName evidence="4 10">1,4-alpha-glucan branching enzyme</fullName>
        <ecNumber evidence="4 10">2.4.1.18</ecNumber>
    </recommendedName>
</protein>
<organism evidence="13 14">
    <name type="scientific">Saccharothrix saharensis</name>
    <dbReference type="NCBI Taxonomy" id="571190"/>
    <lineage>
        <taxon>Bacteria</taxon>
        <taxon>Bacillati</taxon>
        <taxon>Actinomycetota</taxon>
        <taxon>Actinomycetes</taxon>
        <taxon>Pseudonocardiales</taxon>
        <taxon>Pseudonocardiaceae</taxon>
        <taxon>Saccharothrix</taxon>
    </lineage>
</organism>
<dbReference type="SUPFAM" id="SSF81296">
    <property type="entry name" value="E set domains"/>
    <property type="match status" value="1"/>
</dbReference>
<dbReference type="PANTHER" id="PTHR43651">
    <property type="entry name" value="1,4-ALPHA-GLUCAN-BRANCHING ENZYME"/>
    <property type="match status" value="1"/>
</dbReference>
<dbReference type="NCBIfam" id="TIGR01515">
    <property type="entry name" value="branching_enzym"/>
    <property type="match status" value="1"/>
</dbReference>
<dbReference type="CDD" id="cd11322">
    <property type="entry name" value="AmyAc_Glg_BE"/>
    <property type="match status" value="1"/>
</dbReference>
<dbReference type="CDD" id="cd02855">
    <property type="entry name" value="E_set_GBE_prok_N"/>
    <property type="match status" value="1"/>
</dbReference>
<evidence type="ECO:0000256" key="1">
    <source>
        <dbReference type="ARBA" id="ARBA00000826"/>
    </source>
</evidence>
<evidence type="ECO:0000256" key="4">
    <source>
        <dbReference type="ARBA" id="ARBA00012541"/>
    </source>
</evidence>
<dbReference type="InterPro" id="IPR006048">
    <property type="entry name" value="A-amylase/branching_C"/>
</dbReference>
<proteinExistence type="inferred from homology"/>
<dbReference type="InterPro" id="IPR017853">
    <property type="entry name" value="GH"/>
</dbReference>
<keyword evidence="14" id="KW-1185">Reference proteome</keyword>
<evidence type="ECO:0000256" key="7">
    <source>
        <dbReference type="ARBA" id="ARBA00022679"/>
    </source>
</evidence>
<evidence type="ECO:0000256" key="8">
    <source>
        <dbReference type="ARBA" id="ARBA00023056"/>
    </source>
</evidence>
<dbReference type="InterPro" id="IPR037439">
    <property type="entry name" value="Branching_enzy"/>
</dbReference>
<dbReference type="InterPro" id="IPR004193">
    <property type="entry name" value="Glyco_hydro_13_N"/>
</dbReference>
<gene>
    <name evidence="13" type="ORF">FHX81_2135</name>
</gene>
<reference evidence="13 14" key="1">
    <citation type="submission" date="2019-06" db="EMBL/GenBank/DDBJ databases">
        <title>Sequencing the genomes of 1000 actinobacteria strains.</title>
        <authorList>
            <person name="Klenk H.-P."/>
        </authorList>
    </citation>
    <scope>NUCLEOTIDE SEQUENCE [LARGE SCALE GENOMIC DNA]</scope>
    <source>
        <strain evidence="13 14">DSM 45456</strain>
    </source>
</reference>
<dbReference type="InterPro" id="IPR013783">
    <property type="entry name" value="Ig-like_fold"/>
</dbReference>
<keyword evidence="7" id="KW-0808">Transferase</keyword>
<dbReference type="GO" id="GO:0004553">
    <property type="term" value="F:hydrolase activity, hydrolyzing O-glycosyl compounds"/>
    <property type="evidence" value="ECO:0007669"/>
    <property type="project" value="InterPro"/>
</dbReference>
<comment type="caution">
    <text evidence="13">The sequence shown here is derived from an EMBL/GenBank/DDBJ whole genome shotgun (WGS) entry which is preliminary data.</text>
</comment>
<dbReference type="Gene3D" id="2.60.40.10">
    <property type="entry name" value="Immunoglobulins"/>
    <property type="match status" value="1"/>
</dbReference>
<feature type="active site" description="Proton donor" evidence="11">
    <location>
        <position position="343"/>
    </location>
</feature>
<dbReference type="AlphaFoldDB" id="A0A543JAK0"/>
<dbReference type="InterPro" id="IPR006047">
    <property type="entry name" value="GH13_cat_dom"/>
</dbReference>
<dbReference type="Pfam" id="PF02806">
    <property type="entry name" value="Alpha-amylase_C"/>
    <property type="match status" value="1"/>
</dbReference>
<evidence type="ECO:0000256" key="11">
    <source>
        <dbReference type="PIRSR" id="PIRSR000463-1"/>
    </source>
</evidence>
<keyword evidence="5" id="KW-0321">Glycogen metabolism</keyword>
<feature type="active site" description="Nucleophile" evidence="11">
    <location>
        <position position="290"/>
    </location>
</feature>
<comment type="similarity">
    <text evidence="3">Belongs to the glycosyl hydrolase 13 family. GlgB subfamily.</text>
</comment>
<keyword evidence="6" id="KW-0328">Glycosyltransferase</keyword>
<dbReference type="Pfam" id="PF00128">
    <property type="entry name" value="Alpha-amylase"/>
    <property type="match status" value="1"/>
</dbReference>
<dbReference type="SUPFAM" id="SSF51445">
    <property type="entry name" value="(Trans)glycosidases"/>
    <property type="match status" value="1"/>
</dbReference>
<dbReference type="NCBIfam" id="NF008967">
    <property type="entry name" value="PRK12313.1"/>
    <property type="match status" value="1"/>
</dbReference>
<dbReference type="SMART" id="SM00642">
    <property type="entry name" value="Aamy"/>
    <property type="match status" value="1"/>
</dbReference>
<dbReference type="InterPro" id="IPR006407">
    <property type="entry name" value="GlgB"/>
</dbReference>
<dbReference type="PANTHER" id="PTHR43651:SF3">
    <property type="entry name" value="1,4-ALPHA-GLUCAN-BRANCHING ENZYME"/>
    <property type="match status" value="1"/>
</dbReference>
<evidence type="ECO:0000256" key="5">
    <source>
        <dbReference type="ARBA" id="ARBA00022600"/>
    </source>
</evidence>
<evidence type="ECO:0000256" key="6">
    <source>
        <dbReference type="ARBA" id="ARBA00022676"/>
    </source>
</evidence>
<keyword evidence="9" id="KW-0119">Carbohydrate metabolism</keyword>
<dbReference type="EC" id="2.4.1.18" evidence="4 10"/>
<dbReference type="Pfam" id="PF02922">
    <property type="entry name" value="CBM_48"/>
    <property type="match status" value="1"/>
</dbReference>
<evidence type="ECO:0000313" key="14">
    <source>
        <dbReference type="Proteomes" id="UP000316628"/>
    </source>
</evidence>
<keyword evidence="8" id="KW-0320">Glycogen biosynthesis</keyword>
<dbReference type="Gene3D" id="2.60.40.1180">
    <property type="entry name" value="Golgi alpha-mannosidase II"/>
    <property type="match status" value="1"/>
</dbReference>
<dbReference type="GO" id="GO:0005829">
    <property type="term" value="C:cytosol"/>
    <property type="evidence" value="ECO:0007669"/>
    <property type="project" value="TreeGrafter"/>
</dbReference>
<dbReference type="RefSeq" id="WP_246107750.1">
    <property type="nucleotide sequence ID" value="NZ_VFPP01000001.1"/>
</dbReference>
<dbReference type="InterPro" id="IPR014756">
    <property type="entry name" value="Ig_E-set"/>
</dbReference>
<evidence type="ECO:0000259" key="12">
    <source>
        <dbReference type="SMART" id="SM00642"/>
    </source>
</evidence>
<dbReference type="InterPro" id="IPR013780">
    <property type="entry name" value="Glyco_hydro_b"/>
</dbReference>